<feature type="domain" description="Response regulatory" evidence="4">
    <location>
        <begin position="150"/>
        <end position="266"/>
    </location>
</feature>
<name>A0A1G2EXT5_9BACT</name>
<evidence type="ECO:0000259" key="4">
    <source>
        <dbReference type="PROSITE" id="PS50110"/>
    </source>
</evidence>
<dbReference type="CDD" id="cd17574">
    <property type="entry name" value="REC_OmpR"/>
    <property type="match status" value="1"/>
</dbReference>
<organism evidence="5 6">
    <name type="scientific">Candidatus Niyogibacteria bacterium RIFCSPLOWO2_02_FULL_45_13</name>
    <dbReference type="NCBI Taxonomy" id="1801725"/>
    <lineage>
        <taxon>Bacteria</taxon>
        <taxon>Candidatus Niyogiibacteriota</taxon>
    </lineage>
</organism>
<comment type="caution">
    <text evidence="5">The sequence shown here is derived from an EMBL/GenBank/DDBJ whole genome shotgun (WGS) entry which is preliminary data.</text>
</comment>
<dbReference type="InterPro" id="IPR001789">
    <property type="entry name" value="Sig_transdc_resp-reg_receiver"/>
</dbReference>
<proteinExistence type="predicted"/>
<feature type="domain" description="Response regulatory" evidence="4">
    <location>
        <begin position="3"/>
        <end position="120"/>
    </location>
</feature>
<feature type="region of interest" description="Disordered" evidence="3">
    <location>
        <begin position="126"/>
        <end position="147"/>
    </location>
</feature>
<feature type="compositionally biased region" description="Low complexity" evidence="3">
    <location>
        <begin position="126"/>
        <end position="144"/>
    </location>
</feature>
<evidence type="ECO:0000313" key="5">
    <source>
        <dbReference type="EMBL" id="OGZ30200.1"/>
    </source>
</evidence>
<sequence length="272" mass="29850">MSRILIAEDDKALSGVLKKKLELNGHEVAVAANGEEALDMLGKSKPDILLLDIVMPKVNGYEVLEHMHSDPALSSVPVIIISNSGQPVELDRAQSLGAVDYLVKADFEPSEVLEKINKYLTSSSVPGGAGTAPAAVPVPENNPEQNRSHSVLVVEDDKFLRDLLVLKLKREGFKVSEAVDGEEGLKKTRNEKPNIIVLDLIIPVKDGFAFLEEMKKDPETESIPVIVLSNLGQREDIERAKALGARDYMVKAQLTPLEVVERIKTILRESYI</sequence>
<evidence type="ECO:0000313" key="6">
    <source>
        <dbReference type="Proteomes" id="UP000178428"/>
    </source>
</evidence>
<dbReference type="SMART" id="SM00448">
    <property type="entry name" value="REC"/>
    <property type="match status" value="2"/>
</dbReference>
<dbReference type="STRING" id="1801725.A3J00_00855"/>
<dbReference type="Gene3D" id="3.40.50.2300">
    <property type="match status" value="2"/>
</dbReference>
<feature type="modified residue" description="4-aspartylphosphate" evidence="2">
    <location>
        <position position="52"/>
    </location>
</feature>
<dbReference type="InterPro" id="IPR011006">
    <property type="entry name" value="CheY-like_superfamily"/>
</dbReference>
<dbReference type="InterPro" id="IPR050595">
    <property type="entry name" value="Bact_response_regulator"/>
</dbReference>
<gene>
    <name evidence="5" type="ORF">A3J00_00855</name>
</gene>
<dbReference type="GO" id="GO:0000160">
    <property type="term" value="P:phosphorelay signal transduction system"/>
    <property type="evidence" value="ECO:0007669"/>
    <property type="project" value="InterPro"/>
</dbReference>
<reference evidence="5 6" key="1">
    <citation type="journal article" date="2016" name="Nat. Commun.">
        <title>Thousands of microbial genomes shed light on interconnected biogeochemical processes in an aquifer system.</title>
        <authorList>
            <person name="Anantharaman K."/>
            <person name="Brown C.T."/>
            <person name="Hug L.A."/>
            <person name="Sharon I."/>
            <person name="Castelle C.J."/>
            <person name="Probst A.J."/>
            <person name="Thomas B.C."/>
            <person name="Singh A."/>
            <person name="Wilkins M.J."/>
            <person name="Karaoz U."/>
            <person name="Brodie E.L."/>
            <person name="Williams K.H."/>
            <person name="Hubbard S.S."/>
            <person name="Banfield J.F."/>
        </authorList>
    </citation>
    <scope>NUCLEOTIDE SEQUENCE [LARGE SCALE GENOMIC DNA]</scope>
</reference>
<dbReference type="SUPFAM" id="SSF52172">
    <property type="entry name" value="CheY-like"/>
    <property type="match status" value="2"/>
</dbReference>
<keyword evidence="1 2" id="KW-0597">Phosphoprotein</keyword>
<evidence type="ECO:0000256" key="2">
    <source>
        <dbReference type="PROSITE-ProRule" id="PRU00169"/>
    </source>
</evidence>
<evidence type="ECO:0000256" key="3">
    <source>
        <dbReference type="SAM" id="MobiDB-lite"/>
    </source>
</evidence>
<protein>
    <recommendedName>
        <fullName evidence="4">Response regulatory domain-containing protein</fullName>
    </recommendedName>
</protein>
<accession>A0A1G2EXT5</accession>
<dbReference type="EMBL" id="MHMR01000026">
    <property type="protein sequence ID" value="OGZ30200.1"/>
    <property type="molecule type" value="Genomic_DNA"/>
</dbReference>
<dbReference type="Pfam" id="PF00072">
    <property type="entry name" value="Response_reg"/>
    <property type="match status" value="2"/>
</dbReference>
<dbReference type="PROSITE" id="PS50110">
    <property type="entry name" value="RESPONSE_REGULATORY"/>
    <property type="match status" value="2"/>
</dbReference>
<dbReference type="PANTHER" id="PTHR44591">
    <property type="entry name" value="STRESS RESPONSE REGULATOR PROTEIN 1"/>
    <property type="match status" value="1"/>
</dbReference>
<dbReference type="PANTHER" id="PTHR44591:SF3">
    <property type="entry name" value="RESPONSE REGULATORY DOMAIN-CONTAINING PROTEIN"/>
    <property type="match status" value="1"/>
</dbReference>
<feature type="modified residue" description="4-aspartylphosphate" evidence="2">
    <location>
        <position position="199"/>
    </location>
</feature>
<dbReference type="AlphaFoldDB" id="A0A1G2EXT5"/>
<evidence type="ECO:0000256" key="1">
    <source>
        <dbReference type="ARBA" id="ARBA00022553"/>
    </source>
</evidence>
<dbReference type="Proteomes" id="UP000178428">
    <property type="component" value="Unassembled WGS sequence"/>
</dbReference>